<dbReference type="PANTHER" id="PTHR33053:SF25">
    <property type="entry name" value="TRANSPOSASE DOMAIN-CONTAINING PROTEIN"/>
    <property type="match status" value="1"/>
</dbReference>
<evidence type="ECO:0000313" key="2">
    <source>
        <dbReference type="Proteomes" id="UP001497644"/>
    </source>
</evidence>
<name>A0AAV2MWA0_9HYME</name>
<keyword evidence="2" id="KW-1185">Reference proteome</keyword>
<protein>
    <recommendedName>
        <fullName evidence="3">Transposase domain-containing protein</fullName>
    </recommendedName>
</protein>
<accession>A0AAV2MWA0</accession>
<dbReference type="PANTHER" id="PTHR33053">
    <property type="entry name" value="PROTEIN, PUTATIVE-RELATED"/>
    <property type="match status" value="1"/>
</dbReference>
<organism evidence="1 2">
    <name type="scientific">Lasius platythorax</name>
    <dbReference type="NCBI Taxonomy" id="488582"/>
    <lineage>
        <taxon>Eukaryota</taxon>
        <taxon>Metazoa</taxon>
        <taxon>Ecdysozoa</taxon>
        <taxon>Arthropoda</taxon>
        <taxon>Hexapoda</taxon>
        <taxon>Insecta</taxon>
        <taxon>Pterygota</taxon>
        <taxon>Neoptera</taxon>
        <taxon>Endopterygota</taxon>
        <taxon>Hymenoptera</taxon>
        <taxon>Apocrita</taxon>
        <taxon>Aculeata</taxon>
        <taxon>Formicoidea</taxon>
        <taxon>Formicidae</taxon>
        <taxon>Formicinae</taxon>
        <taxon>Lasius</taxon>
        <taxon>Lasius</taxon>
    </lineage>
</organism>
<gene>
    <name evidence="1" type="ORF">LPLAT_LOCUS5244</name>
</gene>
<reference evidence="1" key="1">
    <citation type="submission" date="2024-04" db="EMBL/GenBank/DDBJ databases">
        <authorList>
            <consortium name="Molecular Ecology Group"/>
        </authorList>
    </citation>
    <scope>NUCLEOTIDE SEQUENCE</scope>
</reference>
<evidence type="ECO:0000313" key="1">
    <source>
        <dbReference type="EMBL" id="CAL1671824.1"/>
    </source>
</evidence>
<evidence type="ECO:0008006" key="3">
    <source>
        <dbReference type="Google" id="ProtNLM"/>
    </source>
</evidence>
<dbReference type="AlphaFoldDB" id="A0AAV2MWA0"/>
<dbReference type="EMBL" id="CAXIPU020000424">
    <property type="protein sequence ID" value="CAL1671824.1"/>
    <property type="molecule type" value="Genomic_DNA"/>
</dbReference>
<dbReference type="Proteomes" id="UP001497644">
    <property type="component" value="Unassembled WGS sequence"/>
</dbReference>
<proteinExistence type="predicted"/>
<sequence>MSQTVRCRKLVSQLSRKYFRYRMRKLGNCQYPMERAKRARLQKDNDESDRSNETCENCENNALHNIEIIDDNSEKDELNNDNSIMTNNVCGVIDDISICNEIINEVDDDFTPSHLATWCKTLNISMTHANMLLKDIRKHKCFRTVFPSDIRTILGTPKSTQLKIVPPGEYYHKGLVNELVRVLSKHNIENVNLTLNIDGLPLFKSSGQQLWPILISVAGIQGEIMVGAYCGNKKPNNINLFLLEFVNEIIYLINSGLEINGKLLPVRLQCISADAPAKSFLLSTKGHTGYDSCLKCFIHGKYVKNRVCFPGTNANLKTVNIDFQNSNNILQLIPHLDLVSNVVLDYMHVVCLGVTKKLLTLWTTGNNYYKLSNETKRRISNRLENSMNMSANLEFSRKPRSLEDLKYYKATEFRQLLLYTGPIVLQGLLDNDIYLNFLVLHVAVRILCMENASEEMIIYADKLLKNFNETFTILYGEENVSFNVHALLHLANDVHRHGSLDSFSVFRFENFLQKIKSLIRKPQQILAQLHRRYAEMHNIIDITEKYVKKHEFAILQEFLHENGPLLPDCGDPQYSKIVGFGFTLIAGDRRDNCCLTHDGTIVILRNIAFNRRSNSLIIIGQYFTVVEDLYTLPCKSQLVGIYLVSKLSGLRQWPLKGTIKKKCFRVPWKKNKNVAISLLHSNE</sequence>
<comment type="caution">
    <text evidence="1">The sequence shown here is derived from an EMBL/GenBank/DDBJ whole genome shotgun (WGS) entry which is preliminary data.</text>
</comment>